<proteinExistence type="inferred from homology"/>
<feature type="transmembrane region" description="Helical" evidence="6">
    <location>
        <begin position="55"/>
        <end position="76"/>
    </location>
</feature>
<keyword evidence="3 6" id="KW-0812">Transmembrane</keyword>
<keyword evidence="6" id="KW-0046">Antibiotic resistance</keyword>
<sequence length="314" mass="35319">MNNDTRTSRKSLVRKWLFTGIKYGLVVLVVYFMYRNIRMTPLELWNYLRKVTGEYYGGIAVFLVFLVLQAGLWIALLNRGKGAALPLTKGLMIYTNSMFAKYLPGGFWNFVGRVYMTRKEGVAMDRQISVLVYENFFLALVSLLYAAVLMASVGWIPGWTLLLVGLLLVGMYVFYKPVASFMEKLTNKYGAKLGGVKLDMPRQPFFLYLGGYLLNHFLQGCAFWLLLQSFGIDSVSVIEASGMFALAWLLGVVSPLPGGIGIREGALALLLATQMDLATATQMSIMTRIWNLFGEIALYVMVNSIYFVRKRLTA</sequence>
<organism evidence="7 8">
    <name type="scientific">Paenibacillus thermoaerophilus</name>
    <dbReference type="NCBI Taxonomy" id="1215385"/>
    <lineage>
        <taxon>Bacteria</taxon>
        <taxon>Bacillati</taxon>
        <taxon>Bacillota</taxon>
        <taxon>Bacilli</taxon>
        <taxon>Bacillales</taxon>
        <taxon>Paenibacillaceae</taxon>
        <taxon>Paenibacillus</taxon>
    </lineage>
</organism>
<comment type="caution">
    <text evidence="7">The sequence shown here is derived from an EMBL/GenBank/DDBJ whole genome shotgun (WGS) entry which is preliminary data.</text>
</comment>
<dbReference type="Proteomes" id="UP001596528">
    <property type="component" value="Unassembled WGS sequence"/>
</dbReference>
<keyword evidence="5 6" id="KW-0472">Membrane</keyword>
<dbReference type="InterPro" id="IPR022791">
    <property type="entry name" value="L-PG_synthase/AglD"/>
</dbReference>
<name>A0ABW2V2Y9_9BACL</name>
<keyword evidence="4 6" id="KW-1133">Transmembrane helix</keyword>
<evidence type="ECO:0000256" key="5">
    <source>
        <dbReference type="ARBA" id="ARBA00023136"/>
    </source>
</evidence>
<evidence type="ECO:0000256" key="4">
    <source>
        <dbReference type="ARBA" id="ARBA00022989"/>
    </source>
</evidence>
<comment type="similarity">
    <text evidence="6">Belongs to the LPG synthase family.</text>
</comment>
<feature type="transmembrane region" description="Helical" evidence="6">
    <location>
        <begin position="232"/>
        <end position="253"/>
    </location>
</feature>
<keyword evidence="2" id="KW-1003">Cell membrane</keyword>
<dbReference type="RefSeq" id="WP_138790131.1">
    <property type="nucleotide sequence ID" value="NZ_JBHTGQ010000015.1"/>
</dbReference>
<dbReference type="Pfam" id="PF03706">
    <property type="entry name" value="LPG_synthase_TM"/>
    <property type="match status" value="1"/>
</dbReference>
<accession>A0ABW2V2Y9</accession>
<gene>
    <name evidence="6" type="primary">mprF</name>
    <name evidence="7" type="ORF">ACFQWB_06825</name>
</gene>
<comment type="subcellular location">
    <subcellularLocation>
        <location evidence="1 6">Cell membrane</location>
        <topology evidence="1 6">Multi-pass membrane protein</topology>
    </subcellularLocation>
</comment>
<dbReference type="PANTHER" id="PTHR39087">
    <property type="entry name" value="UPF0104 MEMBRANE PROTEIN MJ1595"/>
    <property type="match status" value="1"/>
</dbReference>
<evidence type="ECO:0000256" key="2">
    <source>
        <dbReference type="ARBA" id="ARBA00022475"/>
    </source>
</evidence>
<keyword evidence="6" id="KW-0808">Transferase</keyword>
<feature type="transmembrane region" description="Helical" evidence="6">
    <location>
        <begin position="289"/>
        <end position="308"/>
    </location>
</feature>
<comment type="function">
    <text evidence="6">Catalyzes the transfer of a lysyl group from L-lysyl-tRNA(Lys) to membrane-bound phosphatidylglycerol (PG), which produces lysylphosphatidylglycerol (LPG), a major component of the bacterial membrane with a positive net charge. LPG synthesis contributes to bacterial virulence as it is involved in the resistance mechanism against cationic antimicrobial peptides (CAMP) produces by the host's immune system (defensins, cathelicidins) and by the competing microorganisms.</text>
</comment>
<evidence type="ECO:0000313" key="8">
    <source>
        <dbReference type="Proteomes" id="UP001596528"/>
    </source>
</evidence>
<feature type="transmembrane region" description="Helical" evidence="6">
    <location>
        <begin position="131"/>
        <end position="150"/>
    </location>
</feature>
<protein>
    <recommendedName>
        <fullName evidence="6">Phosphatidylglycerol lysyltransferase</fullName>
        <ecNumber evidence="6">2.3.2.3</ecNumber>
    </recommendedName>
    <alternativeName>
        <fullName evidence="6">Lysylphosphatidylglycerol synthase</fullName>
    </alternativeName>
</protein>
<keyword evidence="6" id="KW-0443">Lipid metabolism</keyword>
<dbReference type="EMBL" id="JBHTGQ010000015">
    <property type="protein sequence ID" value="MFC7749651.1"/>
    <property type="molecule type" value="Genomic_DNA"/>
</dbReference>
<evidence type="ECO:0000256" key="6">
    <source>
        <dbReference type="RuleBase" id="RU363042"/>
    </source>
</evidence>
<dbReference type="EC" id="2.3.2.3" evidence="6"/>
<reference evidence="8" key="1">
    <citation type="journal article" date="2019" name="Int. J. Syst. Evol. Microbiol.">
        <title>The Global Catalogue of Microorganisms (GCM) 10K type strain sequencing project: providing services to taxonomists for standard genome sequencing and annotation.</title>
        <authorList>
            <consortium name="The Broad Institute Genomics Platform"/>
            <consortium name="The Broad Institute Genome Sequencing Center for Infectious Disease"/>
            <person name="Wu L."/>
            <person name="Ma J."/>
        </authorList>
    </citation>
    <scope>NUCLEOTIDE SEQUENCE [LARGE SCALE GENOMIC DNA]</scope>
    <source>
        <strain evidence="8">JCM 18657</strain>
    </source>
</reference>
<feature type="transmembrane region" description="Helical" evidence="6">
    <location>
        <begin position="91"/>
        <end position="111"/>
    </location>
</feature>
<evidence type="ECO:0000313" key="7">
    <source>
        <dbReference type="EMBL" id="MFC7749651.1"/>
    </source>
</evidence>
<feature type="transmembrane region" description="Helical" evidence="6">
    <location>
        <begin position="205"/>
        <end position="226"/>
    </location>
</feature>
<comment type="catalytic activity">
    <reaction evidence="6">
        <text>L-lysyl-tRNA(Lys) + a 1,2-diacyl-sn-glycero-3-phospho-(1'-sn-glycerol) = a 1,2-diacyl-sn-glycero-3-phospho-1'-(3'-O-L-lysyl)-sn-glycerol + tRNA(Lys)</text>
        <dbReference type="Rhea" id="RHEA:10668"/>
        <dbReference type="Rhea" id="RHEA-COMP:9696"/>
        <dbReference type="Rhea" id="RHEA-COMP:9697"/>
        <dbReference type="ChEBI" id="CHEBI:64716"/>
        <dbReference type="ChEBI" id="CHEBI:75792"/>
        <dbReference type="ChEBI" id="CHEBI:78442"/>
        <dbReference type="ChEBI" id="CHEBI:78529"/>
        <dbReference type="EC" id="2.3.2.3"/>
    </reaction>
</comment>
<keyword evidence="8" id="KW-1185">Reference proteome</keyword>
<evidence type="ECO:0000256" key="3">
    <source>
        <dbReference type="ARBA" id="ARBA00022692"/>
    </source>
</evidence>
<dbReference type="PANTHER" id="PTHR39087:SF2">
    <property type="entry name" value="UPF0104 MEMBRANE PROTEIN MJ1595"/>
    <property type="match status" value="1"/>
</dbReference>
<feature type="transmembrane region" description="Helical" evidence="6">
    <location>
        <begin position="16"/>
        <end position="34"/>
    </location>
</feature>
<evidence type="ECO:0000256" key="1">
    <source>
        <dbReference type="ARBA" id="ARBA00004651"/>
    </source>
</evidence>
<feature type="transmembrane region" description="Helical" evidence="6">
    <location>
        <begin position="156"/>
        <end position="175"/>
    </location>
</feature>